<evidence type="ECO:0000256" key="1">
    <source>
        <dbReference type="ARBA" id="ARBA00004123"/>
    </source>
</evidence>
<proteinExistence type="predicted"/>
<dbReference type="PANTHER" id="PTHR37534">
    <property type="entry name" value="TRANSCRIPTIONAL ACTIVATOR PROTEIN UGA3"/>
    <property type="match status" value="1"/>
</dbReference>
<dbReference type="GO" id="GO:0005634">
    <property type="term" value="C:nucleus"/>
    <property type="evidence" value="ECO:0007669"/>
    <property type="project" value="UniProtKB-SubCell"/>
</dbReference>
<evidence type="ECO:0000313" key="3">
    <source>
        <dbReference type="EMBL" id="KAJ4863350.1"/>
    </source>
</evidence>
<dbReference type="AlphaFoldDB" id="A0A9W9EAX9"/>
<protein>
    <submittedName>
        <fullName evidence="3">Fungal specific transcription factor domain-containing protein</fullName>
    </submittedName>
</protein>
<dbReference type="Proteomes" id="UP001140511">
    <property type="component" value="Unassembled WGS sequence"/>
</dbReference>
<accession>A0A9W9EAX9</accession>
<keyword evidence="4" id="KW-1185">Reference proteome</keyword>
<dbReference type="RefSeq" id="XP_056032406.1">
    <property type="nucleotide sequence ID" value="XM_056171514.1"/>
</dbReference>
<dbReference type="Pfam" id="PF11951">
    <property type="entry name" value="Fungal_trans_2"/>
    <property type="match status" value="1"/>
</dbReference>
<comment type="caution">
    <text evidence="3">The sequence shown here is derived from an EMBL/GenBank/DDBJ whole genome shotgun (WGS) entry which is preliminary data.</text>
</comment>
<dbReference type="PANTHER" id="PTHR37534:SF46">
    <property type="entry name" value="ZN(II)2CYS6 TRANSCRIPTION FACTOR (EUROFUNG)"/>
    <property type="match status" value="1"/>
</dbReference>
<sequence length="452" mass="50991">MGTGDLCHYSPSPPNIPAACSLKLGLQEREAIQYFRTTFSRHQHTKNPSYNVISVIYNIATKSELAMHMAVSVARREMLCLQNNGQTDVKDDDISILHYSAALSQLAEFVNGADAVTGLDTILASIWLMLTYEQKFGDGNGVDANHHIPSSANTMELDSSQRRMHTLSLFSARMLIWISLLDAGAASTGLGGDFNASLHGLLEEHAHICDGCDSRLQTSLFRSFTEVAKYSNPLFCRVWGDDYPIQELMDDISNHDIFLLYGSCFQVRYMASRLSSLRKQVSTAAEQCEDVIELAFQEIAETYTETFLLASKITVETDNSLRVIKNLRFIVPHYHAAILYYVRCADPRRSSSDRRMSSLKMIMKLAYQAFKLEGDEAMLRISWPLFIAILETDDLLHREWLIARLRALGKFGKNYSRAAVFVESFVAEEERKGERLDFQAYLTSGGFEQFSI</sequence>
<comment type="subcellular location">
    <subcellularLocation>
        <location evidence="1">Nucleus</location>
    </subcellularLocation>
</comment>
<keyword evidence="2" id="KW-0539">Nucleus</keyword>
<evidence type="ECO:0000313" key="4">
    <source>
        <dbReference type="Proteomes" id="UP001140511"/>
    </source>
</evidence>
<dbReference type="EMBL" id="JAOPEN010000002">
    <property type="protein sequence ID" value="KAJ4863350.1"/>
    <property type="molecule type" value="Genomic_DNA"/>
</dbReference>
<dbReference type="GeneID" id="80866202"/>
<name>A0A9W9EAX9_9HYPO</name>
<dbReference type="InterPro" id="IPR021858">
    <property type="entry name" value="Fun_TF"/>
</dbReference>
<gene>
    <name evidence="3" type="ORF">T069G_04304</name>
</gene>
<evidence type="ECO:0000256" key="2">
    <source>
        <dbReference type="ARBA" id="ARBA00023242"/>
    </source>
</evidence>
<organism evidence="3 4">
    <name type="scientific">Trichoderma breve</name>
    <dbReference type="NCBI Taxonomy" id="2034170"/>
    <lineage>
        <taxon>Eukaryota</taxon>
        <taxon>Fungi</taxon>
        <taxon>Dikarya</taxon>
        <taxon>Ascomycota</taxon>
        <taxon>Pezizomycotina</taxon>
        <taxon>Sordariomycetes</taxon>
        <taxon>Hypocreomycetidae</taxon>
        <taxon>Hypocreales</taxon>
        <taxon>Hypocreaceae</taxon>
        <taxon>Trichoderma</taxon>
    </lineage>
</organism>
<reference evidence="3" key="1">
    <citation type="submission" date="2022-09" db="EMBL/GenBank/DDBJ databases">
        <title>Chromosome-level assembly of Trichoderma breve T069, a fungus used in development of biopesticide product.</title>
        <authorList>
            <person name="Lin R."/>
            <person name="Liu T."/>
        </authorList>
    </citation>
    <scope>NUCLEOTIDE SEQUENCE</scope>
    <source>
        <strain evidence="3">T069</strain>
    </source>
</reference>